<comment type="caution">
    <text evidence="1">The sequence shown here is derived from an EMBL/GenBank/DDBJ whole genome shotgun (WGS) entry which is preliminary data.</text>
</comment>
<gene>
    <name evidence="1" type="ORF">QYM36_016788</name>
</gene>
<evidence type="ECO:0000313" key="2">
    <source>
        <dbReference type="Proteomes" id="UP001187531"/>
    </source>
</evidence>
<reference evidence="1" key="1">
    <citation type="submission" date="2023-07" db="EMBL/GenBank/DDBJ databases">
        <title>Chromosome-level genome assembly of Artemia franciscana.</title>
        <authorList>
            <person name="Jo E."/>
        </authorList>
    </citation>
    <scope>NUCLEOTIDE SEQUENCE</scope>
    <source>
        <tissue evidence="1">Whole body</tissue>
    </source>
</reference>
<protein>
    <submittedName>
        <fullName evidence="1">Uncharacterized protein</fullName>
    </submittedName>
</protein>
<dbReference type="Proteomes" id="UP001187531">
    <property type="component" value="Unassembled WGS sequence"/>
</dbReference>
<name>A0AA88HFB9_ARTSF</name>
<proteinExistence type="predicted"/>
<accession>A0AA88HFB9</accession>
<dbReference type="EMBL" id="JAVRJZ010000021">
    <property type="protein sequence ID" value="KAK2704506.1"/>
    <property type="molecule type" value="Genomic_DNA"/>
</dbReference>
<dbReference type="AlphaFoldDB" id="A0AA88HFB9"/>
<sequence length="117" mass="13410">MQSLVLDEIDVEIFNEITPAMVITNQDTEPADLPTTFAEMPNVCENRGERAPQHKISVEIREKVTSHINSFKPCTPHYRRKTAADVKYLPSSLTIQFMFDDFVKKNPDFAISVESYM</sequence>
<keyword evidence="2" id="KW-1185">Reference proteome</keyword>
<evidence type="ECO:0000313" key="1">
    <source>
        <dbReference type="EMBL" id="KAK2704506.1"/>
    </source>
</evidence>
<organism evidence="1 2">
    <name type="scientific">Artemia franciscana</name>
    <name type="common">Brine shrimp</name>
    <name type="synonym">Artemia sanfranciscana</name>
    <dbReference type="NCBI Taxonomy" id="6661"/>
    <lineage>
        <taxon>Eukaryota</taxon>
        <taxon>Metazoa</taxon>
        <taxon>Ecdysozoa</taxon>
        <taxon>Arthropoda</taxon>
        <taxon>Crustacea</taxon>
        <taxon>Branchiopoda</taxon>
        <taxon>Anostraca</taxon>
        <taxon>Artemiidae</taxon>
        <taxon>Artemia</taxon>
    </lineage>
</organism>